<accession>A0AAP0JRW4</accession>
<reference evidence="1 2" key="1">
    <citation type="submission" date="2024-01" db="EMBL/GenBank/DDBJ databases">
        <title>Genome assemblies of Stephania.</title>
        <authorList>
            <person name="Yang L."/>
        </authorList>
    </citation>
    <scope>NUCLEOTIDE SEQUENCE [LARGE SCALE GENOMIC DNA]</scope>
    <source>
        <strain evidence="1">QJT</strain>
        <tissue evidence="1">Leaf</tissue>
    </source>
</reference>
<evidence type="ECO:0000313" key="2">
    <source>
        <dbReference type="Proteomes" id="UP001417504"/>
    </source>
</evidence>
<comment type="caution">
    <text evidence="1">The sequence shown here is derived from an EMBL/GenBank/DDBJ whole genome shotgun (WGS) entry which is preliminary data.</text>
</comment>
<dbReference type="Proteomes" id="UP001417504">
    <property type="component" value="Unassembled WGS sequence"/>
</dbReference>
<keyword evidence="2" id="KW-1185">Reference proteome</keyword>
<protein>
    <submittedName>
        <fullName evidence="1">Uncharacterized protein</fullName>
    </submittedName>
</protein>
<dbReference type="EMBL" id="JBBNAE010000003">
    <property type="protein sequence ID" value="KAK9138243.1"/>
    <property type="molecule type" value="Genomic_DNA"/>
</dbReference>
<name>A0AAP0JRW4_9MAGN</name>
<proteinExistence type="predicted"/>
<sequence length="101" mass="11693">MVLCWPHLEDLNIWESKRRHTHCVSVTISKVYAYWSDLVTELPCKIMNRRYDRISANLKTFTLLSSCSSVESVDAENKSLCGLFNARKIGLQQLSNDHTYL</sequence>
<dbReference type="AlphaFoldDB" id="A0AAP0JRW4"/>
<organism evidence="1 2">
    <name type="scientific">Stephania japonica</name>
    <dbReference type="NCBI Taxonomy" id="461633"/>
    <lineage>
        <taxon>Eukaryota</taxon>
        <taxon>Viridiplantae</taxon>
        <taxon>Streptophyta</taxon>
        <taxon>Embryophyta</taxon>
        <taxon>Tracheophyta</taxon>
        <taxon>Spermatophyta</taxon>
        <taxon>Magnoliopsida</taxon>
        <taxon>Ranunculales</taxon>
        <taxon>Menispermaceae</taxon>
        <taxon>Menispermoideae</taxon>
        <taxon>Cissampelideae</taxon>
        <taxon>Stephania</taxon>
    </lineage>
</organism>
<evidence type="ECO:0000313" key="1">
    <source>
        <dbReference type="EMBL" id="KAK9138243.1"/>
    </source>
</evidence>
<gene>
    <name evidence="1" type="ORF">Sjap_008837</name>
</gene>